<dbReference type="SUPFAM" id="SSF82171">
    <property type="entry name" value="DPP6 N-terminal domain-like"/>
    <property type="match status" value="1"/>
</dbReference>
<proteinExistence type="predicted"/>
<keyword evidence="2" id="KW-1185">Reference proteome</keyword>
<evidence type="ECO:0000313" key="2">
    <source>
        <dbReference type="Proteomes" id="UP001428290"/>
    </source>
</evidence>
<evidence type="ECO:0000313" key="1">
    <source>
        <dbReference type="EMBL" id="GAA5531539.1"/>
    </source>
</evidence>
<protein>
    <submittedName>
        <fullName evidence="1">Uncharacterized protein</fullName>
    </submittedName>
</protein>
<organism evidence="1 2">
    <name type="scientific">Herpetosiphon gulosus</name>
    <dbReference type="NCBI Taxonomy" id="1973496"/>
    <lineage>
        <taxon>Bacteria</taxon>
        <taxon>Bacillati</taxon>
        <taxon>Chloroflexota</taxon>
        <taxon>Chloroflexia</taxon>
        <taxon>Herpetosiphonales</taxon>
        <taxon>Herpetosiphonaceae</taxon>
        <taxon>Herpetosiphon</taxon>
    </lineage>
</organism>
<gene>
    <name evidence="1" type="ORF">Hgul01_05364</name>
</gene>
<dbReference type="Proteomes" id="UP001428290">
    <property type="component" value="Unassembled WGS sequence"/>
</dbReference>
<accession>A0ABP9X824</accession>
<dbReference type="RefSeq" id="WP_345725091.1">
    <property type="nucleotide sequence ID" value="NZ_BAABRU010000060.1"/>
</dbReference>
<reference evidence="1 2" key="1">
    <citation type="submission" date="2024-02" db="EMBL/GenBank/DDBJ databases">
        <title>Herpetosiphon gulosus NBRC 112829.</title>
        <authorList>
            <person name="Ichikawa N."/>
            <person name="Katano-Makiyama Y."/>
            <person name="Hidaka K."/>
        </authorList>
    </citation>
    <scope>NUCLEOTIDE SEQUENCE [LARGE SCALE GENOMIC DNA]</scope>
    <source>
        <strain evidence="1 2">NBRC 112829</strain>
    </source>
</reference>
<dbReference type="EMBL" id="BAABRU010000060">
    <property type="protein sequence ID" value="GAA5531539.1"/>
    <property type="molecule type" value="Genomic_DNA"/>
</dbReference>
<name>A0ABP9X824_9CHLR</name>
<comment type="caution">
    <text evidence="1">The sequence shown here is derived from an EMBL/GenBank/DDBJ whole genome shotgun (WGS) entry which is preliminary data.</text>
</comment>
<dbReference type="PROSITE" id="PS51257">
    <property type="entry name" value="PROKAR_LIPOPROTEIN"/>
    <property type="match status" value="1"/>
</dbReference>
<sequence>MRWYHFGIAVVVLLSGCASERDRVAPIVLPNVVVTVCALSPSHHYLIAYTADLGQEPYQGRYQAQVFDLTTTLAITLPLDRDATEQPELRWYPNDVLWVDQRWLYDIPNGIVTDTTTLLHPLLPSTYNGEVPQWYPSPDGRYVANGTQIWERDPVTGDRGTIIIDLASTIYTDGCRHGWSADSRSYYFVDWIMTGPRHAEPRPIRKITLP</sequence>